<dbReference type="OrthoDB" id="5457083at2"/>
<protein>
    <submittedName>
        <fullName evidence="2">Crp/Fnr family transcriptional regulator</fullName>
    </submittedName>
</protein>
<evidence type="ECO:0000313" key="2">
    <source>
        <dbReference type="EMBL" id="TPN85976.1"/>
    </source>
</evidence>
<dbReference type="SUPFAM" id="SSF51206">
    <property type="entry name" value="cAMP-binding domain-like"/>
    <property type="match status" value="1"/>
</dbReference>
<dbReference type="AlphaFoldDB" id="A0A504J4Z6"/>
<dbReference type="Pfam" id="PF00027">
    <property type="entry name" value="cNMP_binding"/>
    <property type="match status" value="1"/>
</dbReference>
<name>A0A504J4Z6_9FLAO</name>
<dbReference type="EMBL" id="VFWZ01000003">
    <property type="protein sequence ID" value="TPN85976.1"/>
    <property type="molecule type" value="Genomic_DNA"/>
</dbReference>
<dbReference type="CDD" id="cd00038">
    <property type="entry name" value="CAP_ED"/>
    <property type="match status" value="1"/>
</dbReference>
<evidence type="ECO:0000313" key="3">
    <source>
        <dbReference type="Proteomes" id="UP000315540"/>
    </source>
</evidence>
<reference evidence="2 3" key="1">
    <citation type="submission" date="2019-06" db="EMBL/GenBank/DDBJ databases">
        <authorList>
            <person name="Meng X."/>
        </authorList>
    </citation>
    <scope>NUCLEOTIDE SEQUENCE [LARGE SCALE GENOMIC DNA]</scope>
    <source>
        <strain evidence="2 3">M625</strain>
    </source>
</reference>
<comment type="caution">
    <text evidence="2">The sequence shown here is derived from an EMBL/GenBank/DDBJ whole genome shotgun (WGS) entry which is preliminary data.</text>
</comment>
<dbReference type="InterPro" id="IPR000595">
    <property type="entry name" value="cNMP-bd_dom"/>
</dbReference>
<dbReference type="GO" id="GO:0005829">
    <property type="term" value="C:cytosol"/>
    <property type="evidence" value="ECO:0007669"/>
    <property type="project" value="TreeGrafter"/>
</dbReference>
<keyword evidence="3" id="KW-1185">Reference proteome</keyword>
<proteinExistence type="predicted"/>
<sequence>MIRINKEVLDYITKLYCAKNHQGIEILDIMSGQHIIEQQSNVYDVYIVKSGLAKCYLTEDTGKDFIQEFFGEGEVFGEVEMFNDELSFCTIEAINQMEVFRIKRNHFTQLVETDSKLNKLILKTLAQKIRYTALRHSYHQSHPIRVNLLRLQKQFPNFIDVIAKRDIANYLGITERSLNRNLKTLNESKNNRSIN</sequence>
<dbReference type="GO" id="GO:0003700">
    <property type="term" value="F:DNA-binding transcription factor activity"/>
    <property type="evidence" value="ECO:0007669"/>
    <property type="project" value="TreeGrafter"/>
</dbReference>
<accession>A0A504J4Z6</accession>
<gene>
    <name evidence="2" type="ORF">FHK87_11890</name>
</gene>
<dbReference type="PANTHER" id="PTHR24567">
    <property type="entry name" value="CRP FAMILY TRANSCRIPTIONAL REGULATORY PROTEIN"/>
    <property type="match status" value="1"/>
</dbReference>
<dbReference type="PANTHER" id="PTHR24567:SF76">
    <property type="entry name" value="CYCLIC NUCLEOTIDE-BINDING DOMAIN PROTEIN"/>
    <property type="match status" value="1"/>
</dbReference>
<dbReference type="InterPro" id="IPR018490">
    <property type="entry name" value="cNMP-bd_dom_sf"/>
</dbReference>
<dbReference type="InterPro" id="IPR014710">
    <property type="entry name" value="RmlC-like_jellyroll"/>
</dbReference>
<dbReference type="PROSITE" id="PS50042">
    <property type="entry name" value="CNMP_BINDING_3"/>
    <property type="match status" value="1"/>
</dbReference>
<dbReference type="Proteomes" id="UP000315540">
    <property type="component" value="Unassembled WGS sequence"/>
</dbReference>
<dbReference type="RefSeq" id="WP_140593117.1">
    <property type="nucleotide sequence ID" value="NZ_VFWZ01000003.1"/>
</dbReference>
<evidence type="ECO:0000259" key="1">
    <source>
        <dbReference type="PROSITE" id="PS50042"/>
    </source>
</evidence>
<organism evidence="2 3">
    <name type="scientific">Aquimarina algicola</name>
    <dbReference type="NCBI Taxonomy" id="2589995"/>
    <lineage>
        <taxon>Bacteria</taxon>
        <taxon>Pseudomonadati</taxon>
        <taxon>Bacteroidota</taxon>
        <taxon>Flavobacteriia</taxon>
        <taxon>Flavobacteriales</taxon>
        <taxon>Flavobacteriaceae</taxon>
        <taxon>Aquimarina</taxon>
    </lineage>
</organism>
<feature type="domain" description="Cyclic nucleotide-binding" evidence="1">
    <location>
        <begin position="31"/>
        <end position="128"/>
    </location>
</feature>
<dbReference type="Gene3D" id="2.60.120.10">
    <property type="entry name" value="Jelly Rolls"/>
    <property type="match status" value="1"/>
</dbReference>
<dbReference type="InterPro" id="IPR050397">
    <property type="entry name" value="Env_Response_Regulators"/>
</dbReference>